<evidence type="ECO:0000313" key="2">
    <source>
        <dbReference type="Proteomes" id="UP000813461"/>
    </source>
</evidence>
<accession>A0A8K0W1P0</accession>
<keyword evidence="2" id="KW-1185">Reference proteome</keyword>
<dbReference type="OrthoDB" id="5227693at2759"/>
<name>A0A8K0W1P0_9PLEO</name>
<dbReference type="Proteomes" id="UP000813461">
    <property type="component" value="Unassembled WGS sequence"/>
</dbReference>
<gene>
    <name evidence="1" type="ORF">FB567DRAFT_626237</name>
</gene>
<protein>
    <submittedName>
        <fullName evidence="1">Uncharacterized protein</fullName>
    </submittedName>
</protein>
<organism evidence="1 2">
    <name type="scientific">Paraphoma chrysanthemicola</name>
    <dbReference type="NCBI Taxonomy" id="798071"/>
    <lineage>
        <taxon>Eukaryota</taxon>
        <taxon>Fungi</taxon>
        <taxon>Dikarya</taxon>
        <taxon>Ascomycota</taxon>
        <taxon>Pezizomycotina</taxon>
        <taxon>Dothideomycetes</taxon>
        <taxon>Pleosporomycetidae</taxon>
        <taxon>Pleosporales</taxon>
        <taxon>Pleosporineae</taxon>
        <taxon>Phaeosphaeriaceae</taxon>
        <taxon>Paraphoma</taxon>
    </lineage>
</organism>
<dbReference type="EMBL" id="JAGMVJ010000005">
    <property type="protein sequence ID" value="KAH7090225.1"/>
    <property type="molecule type" value="Genomic_DNA"/>
</dbReference>
<sequence length="230" mass="27040">MVAPWLRLPASRVNCYPQPLGPQNTLGLTWYCSAYTVFYDQLIEYNNRKGTTQTRKIAQSYERLRAEYGDEWDGISAGLSDRSVHYYDTLESLYNDTSDYFQGSQPETSYANNEKWEREHYIDLVAAHLREAPRSYPDALSAIAEGRGHEIPTGRDKYWRGEAMMYYWFYMPDYVRIMTQRRSVNADLVEEAWITLIFRAFLWMRAHIPCDNTRPLPSQYYGSRLPVYIG</sequence>
<evidence type="ECO:0000313" key="1">
    <source>
        <dbReference type="EMBL" id="KAH7090225.1"/>
    </source>
</evidence>
<proteinExistence type="predicted"/>
<dbReference type="AlphaFoldDB" id="A0A8K0W1P0"/>
<comment type="caution">
    <text evidence="1">The sequence shown here is derived from an EMBL/GenBank/DDBJ whole genome shotgun (WGS) entry which is preliminary data.</text>
</comment>
<reference evidence="1" key="1">
    <citation type="journal article" date="2021" name="Nat. Commun.">
        <title>Genetic determinants of endophytism in the Arabidopsis root mycobiome.</title>
        <authorList>
            <person name="Mesny F."/>
            <person name="Miyauchi S."/>
            <person name="Thiergart T."/>
            <person name="Pickel B."/>
            <person name="Atanasova L."/>
            <person name="Karlsson M."/>
            <person name="Huettel B."/>
            <person name="Barry K.W."/>
            <person name="Haridas S."/>
            <person name="Chen C."/>
            <person name="Bauer D."/>
            <person name="Andreopoulos W."/>
            <person name="Pangilinan J."/>
            <person name="LaButti K."/>
            <person name="Riley R."/>
            <person name="Lipzen A."/>
            <person name="Clum A."/>
            <person name="Drula E."/>
            <person name="Henrissat B."/>
            <person name="Kohler A."/>
            <person name="Grigoriev I.V."/>
            <person name="Martin F.M."/>
            <person name="Hacquard S."/>
        </authorList>
    </citation>
    <scope>NUCLEOTIDE SEQUENCE</scope>
    <source>
        <strain evidence="1">MPI-SDFR-AT-0120</strain>
    </source>
</reference>